<organism evidence="2">
    <name type="scientific">Guillardia theta (strain CCMP2712)</name>
    <name type="common">Cryptophyte</name>
    <dbReference type="NCBI Taxonomy" id="905079"/>
    <lineage>
        <taxon>Eukaryota</taxon>
        <taxon>Cryptophyceae</taxon>
        <taxon>Pyrenomonadales</taxon>
        <taxon>Geminigeraceae</taxon>
        <taxon>Guillardia</taxon>
    </lineage>
</organism>
<dbReference type="RefSeq" id="XP_005838518.1">
    <property type="nucleotide sequence ID" value="XM_005838461.1"/>
</dbReference>
<dbReference type="Gene3D" id="3.40.50.10140">
    <property type="entry name" value="Toll/interleukin-1 receptor homology (TIR) domain"/>
    <property type="match status" value="1"/>
</dbReference>
<reference evidence="3" key="3">
    <citation type="submission" date="2015-06" db="UniProtKB">
        <authorList>
            <consortium name="EnsemblProtists"/>
        </authorList>
    </citation>
    <scope>IDENTIFICATION</scope>
</reference>
<evidence type="ECO:0000259" key="1">
    <source>
        <dbReference type="Pfam" id="PF13676"/>
    </source>
</evidence>
<dbReference type="InterPro" id="IPR035897">
    <property type="entry name" value="Toll_tir_struct_dom_sf"/>
</dbReference>
<gene>
    <name evidence="2" type="ORF">GUITHDRAFT_102801</name>
</gene>
<feature type="domain" description="TIR" evidence="1">
    <location>
        <begin position="1"/>
        <end position="80"/>
    </location>
</feature>
<dbReference type="GeneID" id="17308222"/>
<name>L1JTX7_GUITC</name>
<reference evidence="2 4" key="1">
    <citation type="journal article" date="2012" name="Nature">
        <title>Algal genomes reveal evolutionary mosaicism and the fate of nucleomorphs.</title>
        <authorList>
            <consortium name="DOE Joint Genome Institute"/>
            <person name="Curtis B.A."/>
            <person name="Tanifuji G."/>
            <person name="Burki F."/>
            <person name="Gruber A."/>
            <person name="Irimia M."/>
            <person name="Maruyama S."/>
            <person name="Arias M.C."/>
            <person name="Ball S.G."/>
            <person name="Gile G.H."/>
            <person name="Hirakawa Y."/>
            <person name="Hopkins J.F."/>
            <person name="Kuo A."/>
            <person name="Rensing S.A."/>
            <person name="Schmutz J."/>
            <person name="Symeonidi A."/>
            <person name="Elias M."/>
            <person name="Eveleigh R.J."/>
            <person name="Herman E.K."/>
            <person name="Klute M.J."/>
            <person name="Nakayama T."/>
            <person name="Obornik M."/>
            <person name="Reyes-Prieto A."/>
            <person name="Armbrust E.V."/>
            <person name="Aves S.J."/>
            <person name="Beiko R.G."/>
            <person name="Coutinho P."/>
            <person name="Dacks J.B."/>
            <person name="Durnford D.G."/>
            <person name="Fast N.M."/>
            <person name="Green B.R."/>
            <person name="Grisdale C.J."/>
            <person name="Hempel F."/>
            <person name="Henrissat B."/>
            <person name="Hoppner M.P."/>
            <person name="Ishida K."/>
            <person name="Kim E."/>
            <person name="Koreny L."/>
            <person name="Kroth P.G."/>
            <person name="Liu Y."/>
            <person name="Malik S.B."/>
            <person name="Maier U.G."/>
            <person name="McRose D."/>
            <person name="Mock T."/>
            <person name="Neilson J.A."/>
            <person name="Onodera N.T."/>
            <person name="Poole A.M."/>
            <person name="Pritham E.J."/>
            <person name="Richards T.A."/>
            <person name="Rocap G."/>
            <person name="Roy S.W."/>
            <person name="Sarai C."/>
            <person name="Schaack S."/>
            <person name="Shirato S."/>
            <person name="Slamovits C.H."/>
            <person name="Spencer D.F."/>
            <person name="Suzuki S."/>
            <person name="Worden A.Z."/>
            <person name="Zauner S."/>
            <person name="Barry K."/>
            <person name="Bell C."/>
            <person name="Bharti A.K."/>
            <person name="Crow J.A."/>
            <person name="Grimwood J."/>
            <person name="Kramer R."/>
            <person name="Lindquist E."/>
            <person name="Lucas S."/>
            <person name="Salamov A."/>
            <person name="McFadden G.I."/>
            <person name="Lane C.E."/>
            <person name="Keeling P.J."/>
            <person name="Gray M.W."/>
            <person name="Grigoriev I.V."/>
            <person name="Archibald J.M."/>
        </authorList>
    </citation>
    <scope>NUCLEOTIDE SEQUENCE</scope>
    <source>
        <strain evidence="2 4">CCMP2712</strain>
    </source>
</reference>
<sequence>MISYNWKSQELAWSLTSCLSHLGIHVWLDVYRMENAHSLQDMIYAVPKQVLFVIAIVNPNYLSSVNCCIELLSTLDMDPARSVFFVDGSMDWNAGASPQDAERILREHGRHVVTSVEELLQHIDAR</sequence>
<dbReference type="SUPFAM" id="SSF52200">
    <property type="entry name" value="Toll/Interleukin receptor TIR domain"/>
    <property type="match status" value="1"/>
</dbReference>
<dbReference type="AlphaFoldDB" id="L1JTX7"/>
<evidence type="ECO:0000313" key="3">
    <source>
        <dbReference type="EnsemblProtists" id="EKX51538"/>
    </source>
</evidence>
<dbReference type="Pfam" id="PF13676">
    <property type="entry name" value="TIR_2"/>
    <property type="match status" value="1"/>
</dbReference>
<dbReference type="PaxDb" id="55529-EKX51538"/>
<protein>
    <recommendedName>
        <fullName evidence="1">TIR domain-containing protein</fullName>
    </recommendedName>
</protein>
<evidence type="ECO:0000313" key="4">
    <source>
        <dbReference type="Proteomes" id="UP000011087"/>
    </source>
</evidence>
<dbReference type="EMBL" id="JH992975">
    <property type="protein sequence ID" value="EKX51538.1"/>
    <property type="molecule type" value="Genomic_DNA"/>
</dbReference>
<dbReference type="KEGG" id="gtt:GUITHDRAFT_102801"/>
<proteinExistence type="predicted"/>
<dbReference type="InterPro" id="IPR000157">
    <property type="entry name" value="TIR_dom"/>
</dbReference>
<keyword evidence="4" id="KW-1185">Reference proteome</keyword>
<dbReference type="Proteomes" id="UP000011087">
    <property type="component" value="Unassembled WGS sequence"/>
</dbReference>
<dbReference type="EnsemblProtists" id="EKX51538">
    <property type="protein sequence ID" value="EKX51538"/>
    <property type="gene ID" value="GUITHDRAFT_102801"/>
</dbReference>
<dbReference type="GO" id="GO:0007165">
    <property type="term" value="P:signal transduction"/>
    <property type="evidence" value="ECO:0007669"/>
    <property type="project" value="InterPro"/>
</dbReference>
<evidence type="ECO:0000313" key="2">
    <source>
        <dbReference type="EMBL" id="EKX51538.1"/>
    </source>
</evidence>
<dbReference type="HOGENOM" id="CLU_1985824_0_0_1"/>
<accession>L1JTX7</accession>
<reference evidence="4" key="2">
    <citation type="submission" date="2012-11" db="EMBL/GenBank/DDBJ databases">
        <authorList>
            <person name="Kuo A."/>
            <person name="Curtis B.A."/>
            <person name="Tanifuji G."/>
            <person name="Burki F."/>
            <person name="Gruber A."/>
            <person name="Irimia M."/>
            <person name="Maruyama S."/>
            <person name="Arias M.C."/>
            <person name="Ball S.G."/>
            <person name="Gile G.H."/>
            <person name="Hirakawa Y."/>
            <person name="Hopkins J.F."/>
            <person name="Rensing S.A."/>
            <person name="Schmutz J."/>
            <person name="Symeonidi A."/>
            <person name="Elias M."/>
            <person name="Eveleigh R.J."/>
            <person name="Herman E.K."/>
            <person name="Klute M.J."/>
            <person name="Nakayama T."/>
            <person name="Obornik M."/>
            <person name="Reyes-Prieto A."/>
            <person name="Armbrust E.V."/>
            <person name="Aves S.J."/>
            <person name="Beiko R.G."/>
            <person name="Coutinho P."/>
            <person name="Dacks J.B."/>
            <person name="Durnford D.G."/>
            <person name="Fast N.M."/>
            <person name="Green B.R."/>
            <person name="Grisdale C."/>
            <person name="Hempe F."/>
            <person name="Henrissat B."/>
            <person name="Hoppner M.P."/>
            <person name="Ishida K.-I."/>
            <person name="Kim E."/>
            <person name="Koreny L."/>
            <person name="Kroth P.G."/>
            <person name="Liu Y."/>
            <person name="Malik S.-B."/>
            <person name="Maier U.G."/>
            <person name="McRose D."/>
            <person name="Mock T."/>
            <person name="Neilson J.A."/>
            <person name="Onodera N.T."/>
            <person name="Poole A.M."/>
            <person name="Pritham E.J."/>
            <person name="Richards T.A."/>
            <person name="Rocap G."/>
            <person name="Roy S.W."/>
            <person name="Sarai C."/>
            <person name="Schaack S."/>
            <person name="Shirato S."/>
            <person name="Slamovits C.H."/>
            <person name="Spencer D.F."/>
            <person name="Suzuki S."/>
            <person name="Worden A.Z."/>
            <person name="Zauner S."/>
            <person name="Barry K."/>
            <person name="Bell C."/>
            <person name="Bharti A.K."/>
            <person name="Crow J.A."/>
            <person name="Grimwood J."/>
            <person name="Kramer R."/>
            <person name="Lindquist E."/>
            <person name="Lucas S."/>
            <person name="Salamov A."/>
            <person name="McFadden G.I."/>
            <person name="Lane C.E."/>
            <person name="Keeling P.J."/>
            <person name="Gray M.W."/>
            <person name="Grigoriev I.V."/>
            <person name="Archibald J.M."/>
        </authorList>
    </citation>
    <scope>NUCLEOTIDE SEQUENCE</scope>
    <source>
        <strain evidence="4">CCMP2712</strain>
    </source>
</reference>